<accession>A0A8I1IQI0</accession>
<dbReference type="InterPro" id="IPR011701">
    <property type="entry name" value="MFS"/>
</dbReference>
<dbReference type="SMART" id="SM00091">
    <property type="entry name" value="PAS"/>
    <property type="match status" value="1"/>
</dbReference>
<proteinExistence type="inferred from homology"/>
<reference evidence="12" key="1">
    <citation type="submission" date="2020-12" db="EMBL/GenBank/DDBJ databases">
        <title>Paenibacillus polymyxa LMG 27872: a double-edged sword.</title>
        <authorList>
            <person name="Langendries S."/>
            <person name="Garcia Mendez S."/>
            <person name="Beirinckx S."/>
            <person name="Viaene T."/>
            <person name="Baeyen S."/>
            <person name="Goeminne G."/>
            <person name="Willems A."/>
            <person name="Debode J."/>
            <person name="Goormachtig S."/>
        </authorList>
    </citation>
    <scope>NUCLEOTIDE SEQUENCE</scope>
    <source>
        <strain evidence="12">LMG 27872</strain>
    </source>
</reference>
<feature type="transmembrane region" description="Helical" evidence="9">
    <location>
        <begin position="129"/>
        <end position="150"/>
    </location>
</feature>
<feature type="transmembrane region" description="Helical" evidence="9">
    <location>
        <begin position="242"/>
        <end position="259"/>
    </location>
</feature>
<evidence type="ECO:0000256" key="9">
    <source>
        <dbReference type="SAM" id="Phobius"/>
    </source>
</evidence>
<keyword evidence="3" id="KW-0813">Transport</keyword>
<evidence type="ECO:0000256" key="2">
    <source>
        <dbReference type="ARBA" id="ARBA00008432"/>
    </source>
</evidence>
<keyword evidence="5 9" id="KW-1133">Transmembrane helix</keyword>
<protein>
    <submittedName>
        <fullName evidence="12">MFS transporter</fullName>
    </submittedName>
</protein>
<feature type="transmembrane region" description="Helical" evidence="9">
    <location>
        <begin position="67"/>
        <end position="87"/>
    </location>
</feature>
<keyword evidence="7 9" id="KW-0472">Membrane</keyword>
<dbReference type="InterPro" id="IPR013767">
    <property type="entry name" value="PAS_fold"/>
</dbReference>
<gene>
    <name evidence="12" type="ORF">JDW19_12695</name>
</gene>
<feature type="domain" description="Major facilitator superfamily (MFS) profile" evidence="11">
    <location>
        <begin position="6"/>
        <end position="380"/>
    </location>
</feature>
<feature type="domain" description="PAS" evidence="10">
    <location>
        <begin position="380"/>
        <end position="426"/>
    </location>
</feature>
<dbReference type="PROSITE" id="PS50112">
    <property type="entry name" value="PAS"/>
    <property type="match status" value="1"/>
</dbReference>
<evidence type="ECO:0000256" key="5">
    <source>
        <dbReference type="ARBA" id="ARBA00022989"/>
    </source>
</evidence>
<dbReference type="InterPro" id="IPR035965">
    <property type="entry name" value="PAS-like_dom_sf"/>
</dbReference>
<evidence type="ECO:0000313" key="12">
    <source>
        <dbReference type="EMBL" id="MBM0633977.1"/>
    </source>
</evidence>
<dbReference type="PANTHER" id="PTHR23515">
    <property type="entry name" value="HIGH-AFFINITY NITRATE TRANSPORTER 2.3"/>
    <property type="match status" value="1"/>
</dbReference>
<feature type="transmembrane region" description="Helical" evidence="9">
    <location>
        <begin position="323"/>
        <end position="348"/>
    </location>
</feature>
<evidence type="ECO:0000256" key="7">
    <source>
        <dbReference type="ARBA" id="ARBA00023136"/>
    </source>
</evidence>
<name>A0A8I1IQI0_PAEPO</name>
<feature type="transmembrane region" description="Helical" evidence="9">
    <location>
        <begin position="202"/>
        <end position="222"/>
    </location>
</feature>
<comment type="subcellular location">
    <subcellularLocation>
        <location evidence="1">Cell membrane</location>
        <topology evidence="1">Multi-pass membrane protein</topology>
    </subcellularLocation>
</comment>
<dbReference type="GO" id="GO:0006355">
    <property type="term" value="P:regulation of DNA-templated transcription"/>
    <property type="evidence" value="ECO:0007669"/>
    <property type="project" value="InterPro"/>
</dbReference>
<dbReference type="CDD" id="cd17341">
    <property type="entry name" value="MFS_NRT2_like"/>
    <property type="match status" value="1"/>
</dbReference>
<evidence type="ECO:0000256" key="4">
    <source>
        <dbReference type="ARBA" id="ARBA00022692"/>
    </source>
</evidence>
<evidence type="ECO:0000313" key="13">
    <source>
        <dbReference type="Proteomes" id="UP000650605"/>
    </source>
</evidence>
<dbReference type="GO" id="GO:0015112">
    <property type="term" value="F:nitrate transmembrane transporter activity"/>
    <property type="evidence" value="ECO:0007669"/>
    <property type="project" value="InterPro"/>
</dbReference>
<feature type="compositionally biased region" description="Basic and acidic residues" evidence="8">
    <location>
        <begin position="517"/>
        <end position="529"/>
    </location>
</feature>
<feature type="region of interest" description="Disordered" evidence="8">
    <location>
        <begin position="509"/>
        <end position="529"/>
    </location>
</feature>
<dbReference type="NCBIfam" id="TIGR00229">
    <property type="entry name" value="sensory_box"/>
    <property type="match status" value="1"/>
</dbReference>
<comment type="caution">
    <text evidence="12">The sequence shown here is derived from an EMBL/GenBank/DDBJ whole genome shotgun (WGS) entry which is preliminary data.</text>
</comment>
<evidence type="ECO:0000256" key="6">
    <source>
        <dbReference type="ARBA" id="ARBA00023063"/>
    </source>
</evidence>
<evidence type="ECO:0000256" key="3">
    <source>
        <dbReference type="ARBA" id="ARBA00022448"/>
    </source>
</evidence>
<sequence>MVKKIQLPLQTLSLVVSFMAWVLISSLISYISQDIPLTPGQRAWSTAIPVILGSLLRIPAGILTNRFGARLMNTVSFLILLVPVYYLSQANTFLDLAVGGFFLGIGGATFSIGVTSLPQYYPKEKQGTINGIYGIGNLGTAISTFGAPWVADAIGWSRALQLFLILLALFALLNLFLGDKREERVRSSWKNQLKQVYRNEKLWFFSIFYFITFGSFVAFTIYLPSFLVSYFELSKVDAGLRTAGFIALATFLRPVGGILSDKSNPFVVLMFVFAGLTLSGVLLSFGLTMPLFTLGCLMVAVCAGIGNGAVFKLVPLYFSKQGGIASGIVSAAGGLGGFFPPLLLTLLFGWTGHYAIGFMALSEASLASLILVLWVFFSNKLEFASDIIKSTADAVMVTDAKGVIHTVNAAFTEVTGYPKEAVIGKTPNILNSGFQDRSFYNAFWVTLLTTGKWQGKIVNRKASGEVFREWLSVTAITNEQNVTHYVAIFSDLSQADSVIEEGEGGGLAQNHFSKKATGKEAGDSCQDPH</sequence>
<dbReference type="InterPro" id="IPR044772">
    <property type="entry name" value="NO3_transporter"/>
</dbReference>
<dbReference type="InterPro" id="IPR036259">
    <property type="entry name" value="MFS_trans_sf"/>
</dbReference>
<evidence type="ECO:0000256" key="8">
    <source>
        <dbReference type="SAM" id="MobiDB-lite"/>
    </source>
</evidence>
<feature type="transmembrane region" description="Helical" evidence="9">
    <location>
        <begin position="291"/>
        <end position="311"/>
    </location>
</feature>
<dbReference type="Pfam" id="PF00989">
    <property type="entry name" value="PAS"/>
    <property type="match status" value="1"/>
</dbReference>
<dbReference type="Gene3D" id="3.30.450.20">
    <property type="entry name" value="PAS domain"/>
    <property type="match status" value="1"/>
</dbReference>
<dbReference type="EMBL" id="JAEHFQ010000006">
    <property type="protein sequence ID" value="MBM0633977.1"/>
    <property type="molecule type" value="Genomic_DNA"/>
</dbReference>
<dbReference type="Gene3D" id="1.20.1250.20">
    <property type="entry name" value="MFS general substrate transporter like domains"/>
    <property type="match status" value="2"/>
</dbReference>
<keyword evidence="4 9" id="KW-0812">Transmembrane</keyword>
<keyword evidence="6" id="KW-0534">Nitrate assimilation</keyword>
<dbReference type="GO" id="GO:0005886">
    <property type="term" value="C:plasma membrane"/>
    <property type="evidence" value="ECO:0007669"/>
    <property type="project" value="UniProtKB-SubCell"/>
</dbReference>
<comment type="similarity">
    <text evidence="2">Belongs to the major facilitator superfamily. Nitrate/nitrite porter (TC 2.A.1.8) family.</text>
</comment>
<feature type="transmembrane region" description="Helical" evidence="9">
    <location>
        <begin position="266"/>
        <end position="285"/>
    </location>
</feature>
<dbReference type="CDD" id="cd00130">
    <property type="entry name" value="PAS"/>
    <property type="match status" value="1"/>
</dbReference>
<dbReference type="Pfam" id="PF07690">
    <property type="entry name" value="MFS_1"/>
    <property type="match status" value="1"/>
</dbReference>
<dbReference type="SUPFAM" id="SSF103473">
    <property type="entry name" value="MFS general substrate transporter"/>
    <property type="match status" value="1"/>
</dbReference>
<dbReference type="AlphaFoldDB" id="A0A8I1IQI0"/>
<feature type="transmembrane region" description="Helical" evidence="9">
    <location>
        <begin position="156"/>
        <end position="177"/>
    </location>
</feature>
<feature type="transmembrane region" description="Helical" evidence="9">
    <location>
        <begin position="43"/>
        <end position="60"/>
    </location>
</feature>
<feature type="transmembrane region" description="Helical" evidence="9">
    <location>
        <begin position="354"/>
        <end position="377"/>
    </location>
</feature>
<dbReference type="Proteomes" id="UP000650605">
    <property type="component" value="Unassembled WGS sequence"/>
</dbReference>
<dbReference type="InterPro" id="IPR020846">
    <property type="entry name" value="MFS_dom"/>
</dbReference>
<organism evidence="12 13">
    <name type="scientific">Paenibacillus polymyxa</name>
    <name type="common">Bacillus polymyxa</name>
    <dbReference type="NCBI Taxonomy" id="1406"/>
    <lineage>
        <taxon>Bacteria</taxon>
        <taxon>Bacillati</taxon>
        <taxon>Bacillota</taxon>
        <taxon>Bacilli</taxon>
        <taxon>Bacillales</taxon>
        <taxon>Paenibacillaceae</taxon>
        <taxon>Paenibacillus</taxon>
    </lineage>
</organism>
<dbReference type="GO" id="GO:0042128">
    <property type="term" value="P:nitrate assimilation"/>
    <property type="evidence" value="ECO:0007669"/>
    <property type="project" value="UniProtKB-KW"/>
</dbReference>
<dbReference type="RefSeq" id="WP_165150649.1">
    <property type="nucleotide sequence ID" value="NZ_JAEHFQ010000006.1"/>
</dbReference>
<feature type="transmembrane region" description="Helical" evidence="9">
    <location>
        <begin position="93"/>
        <end position="117"/>
    </location>
</feature>
<evidence type="ECO:0000259" key="11">
    <source>
        <dbReference type="PROSITE" id="PS50850"/>
    </source>
</evidence>
<dbReference type="SUPFAM" id="SSF55785">
    <property type="entry name" value="PYP-like sensor domain (PAS domain)"/>
    <property type="match status" value="1"/>
</dbReference>
<dbReference type="InterPro" id="IPR000014">
    <property type="entry name" value="PAS"/>
</dbReference>
<evidence type="ECO:0000259" key="10">
    <source>
        <dbReference type="PROSITE" id="PS50112"/>
    </source>
</evidence>
<evidence type="ECO:0000256" key="1">
    <source>
        <dbReference type="ARBA" id="ARBA00004651"/>
    </source>
</evidence>
<feature type="transmembrane region" description="Helical" evidence="9">
    <location>
        <begin position="12"/>
        <end position="31"/>
    </location>
</feature>
<dbReference type="PROSITE" id="PS50850">
    <property type="entry name" value="MFS"/>
    <property type="match status" value="1"/>
</dbReference>